<reference evidence="2 3" key="1">
    <citation type="submission" date="2018-08" db="EMBL/GenBank/DDBJ databases">
        <title>Draft genome sequence of Psychrilyobacter sp. strain SD5 isolated from Black Sea water.</title>
        <authorList>
            <person name="Yadav S."/>
            <person name="Villanueva L."/>
            <person name="Damste J.S.S."/>
        </authorList>
    </citation>
    <scope>NUCLEOTIDE SEQUENCE [LARGE SCALE GENOMIC DNA]</scope>
    <source>
        <strain evidence="2 3">SD5</strain>
    </source>
</reference>
<dbReference type="NCBIfam" id="NF033493">
    <property type="entry name" value="MetS_like_NSS"/>
    <property type="match status" value="1"/>
</dbReference>
<comment type="caution">
    <text evidence="2">The sequence shown here is derived from an EMBL/GenBank/DDBJ whole genome shotgun (WGS) entry which is preliminary data.</text>
</comment>
<keyword evidence="1" id="KW-0472">Membrane</keyword>
<keyword evidence="3" id="KW-1185">Reference proteome</keyword>
<proteinExistence type="predicted"/>
<keyword evidence="1" id="KW-0812">Transmembrane</keyword>
<dbReference type="EMBL" id="QUAJ01000020">
    <property type="protein sequence ID" value="REI40377.1"/>
    <property type="molecule type" value="Genomic_DNA"/>
</dbReference>
<evidence type="ECO:0000256" key="1">
    <source>
        <dbReference type="SAM" id="Phobius"/>
    </source>
</evidence>
<accession>A0ABX9KF54</accession>
<keyword evidence="1" id="KW-1133">Transmembrane helix</keyword>
<evidence type="ECO:0000313" key="3">
    <source>
        <dbReference type="Proteomes" id="UP000263486"/>
    </source>
</evidence>
<dbReference type="RefSeq" id="WP_114642919.1">
    <property type="nucleotide sequence ID" value="NZ_JAACIO010000021.1"/>
</dbReference>
<organism evidence="2 3">
    <name type="scientific">Psychrilyobacter piezotolerans</name>
    <dbReference type="NCBI Taxonomy" id="2293438"/>
    <lineage>
        <taxon>Bacteria</taxon>
        <taxon>Fusobacteriati</taxon>
        <taxon>Fusobacteriota</taxon>
        <taxon>Fusobacteriia</taxon>
        <taxon>Fusobacteriales</taxon>
        <taxon>Fusobacteriaceae</taxon>
        <taxon>Psychrilyobacter</taxon>
    </lineage>
</organism>
<feature type="transmembrane region" description="Helical" evidence="1">
    <location>
        <begin position="6"/>
        <end position="27"/>
    </location>
</feature>
<evidence type="ECO:0000313" key="2">
    <source>
        <dbReference type="EMBL" id="REI40377.1"/>
    </source>
</evidence>
<gene>
    <name evidence="2" type="ORF">DYH56_10985</name>
</gene>
<protein>
    <submittedName>
        <fullName evidence="2">MetS family NSS transporter small subunit</fullName>
    </submittedName>
</protein>
<dbReference type="Proteomes" id="UP000263486">
    <property type="component" value="Unassembled WGS sequence"/>
</dbReference>
<sequence>MSTGAIIVAVCSMTLLWGGFAVCLRIAMKDENK</sequence>
<name>A0ABX9KF54_9FUSO</name>